<dbReference type="Proteomes" id="UP000294830">
    <property type="component" value="Unassembled WGS sequence"/>
</dbReference>
<keyword evidence="1" id="KW-1133">Transmembrane helix</keyword>
<organism evidence="2 3">
    <name type="scientific">Acetobacteroides hydrogenigenes</name>
    <dbReference type="NCBI Taxonomy" id="979970"/>
    <lineage>
        <taxon>Bacteria</taxon>
        <taxon>Pseudomonadati</taxon>
        <taxon>Bacteroidota</taxon>
        <taxon>Bacteroidia</taxon>
        <taxon>Bacteroidales</taxon>
        <taxon>Rikenellaceae</taxon>
        <taxon>Acetobacteroides</taxon>
    </lineage>
</organism>
<dbReference type="RefSeq" id="WP_131838526.1">
    <property type="nucleotide sequence ID" value="NZ_SLWB01000003.1"/>
</dbReference>
<comment type="caution">
    <text evidence="2">The sequence shown here is derived from an EMBL/GenBank/DDBJ whole genome shotgun (WGS) entry which is preliminary data.</text>
</comment>
<feature type="transmembrane region" description="Helical" evidence="1">
    <location>
        <begin position="48"/>
        <end position="69"/>
    </location>
</feature>
<evidence type="ECO:0000256" key="1">
    <source>
        <dbReference type="SAM" id="Phobius"/>
    </source>
</evidence>
<dbReference type="Pfam" id="PF10825">
    <property type="entry name" value="DUF2752"/>
    <property type="match status" value="1"/>
</dbReference>
<keyword evidence="1" id="KW-0812">Transmembrane</keyword>
<sequence>MLLRLASWLQQHLFPCVFKQCFGVDCPTCGMQRAFIELLKGDMSASLGYHWALIPTLLLFAFLVLHLIFPLKYGTVVIKALFAIDVATIVLNYIFN</sequence>
<feature type="transmembrane region" description="Helical" evidence="1">
    <location>
        <begin position="76"/>
        <end position="95"/>
    </location>
</feature>
<evidence type="ECO:0000313" key="2">
    <source>
        <dbReference type="EMBL" id="TCN70668.1"/>
    </source>
</evidence>
<evidence type="ECO:0000313" key="3">
    <source>
        <dbReference type="Proteomes" id="UP000294830"/>
    </source>
</evidence>
<keyword evidence="1" id="KW-0472">Membrane</keyword>
<protein>
    <submittedName>
        <fullName evidence="2">Uncharacterized protein DUF2752</fullName>
    </submittedName>
</protein>
<dbReference type="InterPro" id="IPR021215">
    <property type="entry name" value="DUF2752"/>
</dbReference>
<name>A0A4R2ENH1_9BACT</name>
<dbReference type="AlphaFoldDB" id="A0A4R2ENH1"/>
<reference evidence="2 3" key="1">
    <citation type="submission" date="2019-03" db="EMBL/GenBank/DDBJ databases">
        <title>Genomic Encyclopedia of Archaeal and Bacterial Type Strains, Phase II (KMG-II): from individual species to whole genera.</title>
        <authorList>
            <person name="Goeker M."/>
        </authorList>
    </citation>
    <scope>NUCLEOTIDE SEQUENCE [LARGE SCALE GENOMIC DNA]</scope>
    <source>
        <strain evidence="2 3">RL-C</strain>
    </source>
</reference>
<accession>A0A4R2ENH1</accession>
<dbReference type="OrthoDB" id="9815897at2"/>
<gene>
    <name evidence="2" type="ORF">CLV25_103189</name>
</gene>
<keyword evidence="3" id="KW-1185">Reference proteome</keyword>
<dbReference type="EMBL" id="SLWB01000003">
    <property type="protein sequence ID" value="TCN70668.1"/>
    <property type="molecule type" value="Genomic_DNA"/>
</dbReference>
<proteinExistence type="predicted"/>